<evidence type="ECO:0000313" key="3">
    <source>
        <dbReference type="Proteomes" id="UP001066276"/>
    </source>
</evidence>
<feature type="region of interest" description="Disordered" evidence="1">
    <location>
        <begin position="32"/>
        <end position="52"/>
    </location>
</feature>
<reference evidence="2" key="1">
    <citation type="journal article" date="2022" name="bioRxiv">
        <title>Sequencing and chromosome-scale assembly of the giantPleurodeles waltlgenome.</title>
        <authorList>
            <person name="Brown T."/>
            <person name="Elewa A."/>
            <person name="Iarovenko S."/>
            <person name="Subramanian E."/>
            <person name="Araus A.J."/>
            <person name="Petzold A."/>
            <person name="Susuki M."/>
            <person name="Suzuki K.-i.T."/>
            <person name="Hayashi T."/>
            <person name="Toyoda A."/>
            <person name="Oliveira C."/>
            <person name="Osipova E."/>
            <person name="Leigh N.D."/>
            <person name="Simon A."/>
            <person name="Yun M.H."/>
        </authorList>
    </citation>
    <scope>NUCLEOTIDE SEQUENCE</scope>
    <source>
        <strain evidence="2">20211129_DDA</strain>
        <tissue evidence="2">Liver</tissue>
    </source>
</reference>
<protein>
    <submittedName>
        <fullName evidence="2">Uncharacterized protein</fullName>
    </submittedName>
</protein>
<evidence type="ECO:0000256" key="1">
    <source>
        <dbReference type="SAM" id="MobiDB-lite"/>
    </source>
</evidence>
<organism evidence="2 3">
    <name type="scientific">Pleurodeles waltl</name>
    <name type="common">Iberian ribbed newt</name>
    <dbReference type="NCBI Taxonomy" id="8319"/>
    <lineage>
        <taxon>Eukaryota</taxon>
        <taxon>Metazoa</taxon>
        <taxon>Chordata</taxon>
        <taxon>Craniata</taxon>
        <taxon>Vertebrata</taxon>
        <taxon>Euteleostomi</taxon>
        <taxon>Amphibia</taxon>
        <taxon>Batrachia</taxon>
        <taxon>Caudata</taxon>
        <taxon>Salamandroidea</taxon>
        <taxon>Salamandridae</taxon>
        <taxon>Pleurodelinae</taxon>
        <taxon>Pleurodeles</taxon>
    </lineage>
</organism>
<evidence type="ECO:0000313" key="2">
    <source>
        <dbReference type="EMBL" id="KAJ1122921.1"/>
    </source>
</evidence>
<accession>A0AAV7P5N8</accession>
<name>A0AAV7P5N8_PLEWA</name>
<dbReference type="Proteomes" id="UP001066276">
    <property type="component" value="Chromosome 7"/>
</dbReference>
<dbReference type="AlphaFoldDB" id="A0AAV7P5N8"/>
<proteinExistence type="predicted"/>
<gene>
    <name evidence="2" type="ORF">NDU88_001394</name>
</gene>
<keyword evidence="3" id="KW-1185">Reference proteome</keyword>
<dbReference type="EMBL" id="JANPWB010000011">
    <property type="protein sequence ID" value="KAJ1122921.1"/>
    <property type="molecule type" value="Genomic_DNA"/>
</dbReference>
<sequence length="206" mass="23322">MAPSAVFAWVAPEATQRAALPIGHAWDTRDERAVKGEVPERQGEAVRNRPRKEEVGECGVLRLAPVDYRQKTNRTMPSETQRLQRTLSHVALCSQARSLPFRKRSVSRGLKGLKNEPQAQNPYRDIPIANERQRDSNCREKVLQIAREGRKSTLWWTRVTAMQICAQAKKKPSACGDCKARNAKAAEAFHQYNKQCKGSKFGKRLN</sequence>
<comment type="caution">
    <text evidence="2">The sequence shown here is derived from an EMBL/GenBank/DDBJ whole genome shotgun (WGS) entry which is preliminary data.</text>
</comment>